<dbReference type="SUPFAM" id="SSF56349">
    <property type="entry name" value="DNA breaking-rejoining enzymes"/>
    <property type="match status" value="1"/>
</dbReference>
<organism evidence="5 6">
    <name type="scientific">Spirosoma profusum</name>
    <dbReference type="NCBI Taxonomy" id="2771354"/>
    <lineage>
        <taxon>Bacteria</taxon>
        <taxon>Pseudomonadati</taxon>
        <taxon>Bacteroidota</taxon>
        <taxon>Cytophagia</taxon>
        <taxon>Cytophagales</taxon>
        <taxon>Cytophagaceae</taxon>
        <taxon>Spirosoma</taxon>
    </lineage>
</organism>
<comment type="caution">
    <text evidence="5">The sequence shown here is derived from an EMBL/GenBank/DDBJ whole genome shotgun (WGS) entry which is preliminary data.</text>
</comment>
<dbReference type="AlphaFoldDB" id="A0A927ARI8"/>
<reference evidence="5" key="1">
    <citation type="submission" date="2020-09" db="EMBL/GenBank/DDBJ databases">
        <authorList>
            <person name="Kim M.K."/>
        </authorList>
    </citation>
    <scope>NUCLEOTIDE SEQUENCE</scope>
    <source>
        <strain evidence="5">BT702</strain>
    </source>
</reference>
<evidence type="ECO:0000259" key="4">
    <source>
        <dbReference type="PROSITE" id="PS51898"/>
    </source>
</evidence>
<evidence type="ECO:0000313" key="6">
    <source>
        <dbReference type="Proteomes" id="UP000598820"/>
    </source>
</evidence>
<feature type="domain" description="Tyr recombinase" evidence="4">
    <location>
        <begin position="223"/>
        <end position="419"/>
    </location>
</feature>
<dbReference type="EMBL" id="JACWZY010000014">
    <property type="protein sequence ID" value="MBD2702311.1"/>
    <property type="molecule type" value="Genomic_DNA"/>
</dbReference>
<dbReference type="PANTHER" id="PTHR30349">
    <property type="entry name" value="PHAGE INTEGRASE-RELATED"/>
    <property type="match status" value="1"/>
</dbReference>
<dbReference type="Proteomes" id="UP000598820">
    <property type="component" value="Unassembled WGS sequence"/>
</dbReference>
<dbReference type="InterPro" id="IPR011010">
    <property type="entry name" value="DNA_brk_join_enz"/>
</dbReference>
<dbReference type="InterPro" id="IPR010998">
    <property type="entry name" value="Integrase_recombinase_N"/>
</dbReference>
<dbReference type="InterPro" id="IPR002104">
    <property type="entry name" value="Integrase_catalytic"/>
</dbReference>
<evidence type="ECO:0000256" key="2">
    <source>
        <dbReference type="ARBA" id="ARBA00023125"/>
    </source>
</evidence>
<name>A0A927ARI8_9BACT</name>
<dbReference type="Pfam" id="PF00589">
    <property type="entry name" value="Phage_integrase"/>
    <property type="match status" value="1"/>
</dbReference>
<dbReference type="Gene3D" id="1.10.150.130">
    <property type="match status" value="1"/>
</dbReference>
<dbReference type="InterPro" id="IPR050090">
    <property type="entry name" value="Tyrosine_recombinase_XerCD"/>
</dbReference>
<evidence type="ECO:0000256" key="3">
    <source>
        <dbReference type="ARBA" id="ARBA00023172"/>
    </source>
</evidence>
<comment type="similarity">
    <text evidence="1">Belongs to the 'phage' integrase family.</text>
</comment>
<sequence>MTLTFYLKEDQPDKAGRFMIYGRICWLSQKVRFSTGEKVLPNHFKNERVKSSLAAAHINQTLSTFESELTTFFYRNQNDSSAKVLTITSVQAEVERIKTDLLGKKQKKGSLLTPPDISSQPTLFEFFSIYQADMRANRSPEWARSLQAVHKQLETFNSDLTWADLKINILNRFKAYLQEEEELSDNTIHAYICLLRGMCDYAERLDIHPPRDIHWLESSPGEVISPVLEPEDELAIINVKLGKSLTTGYADKYYLEKVRWYFLLACQTGLRRSDQWQFLNPQIQFIENVPCLMALQQKTGNRVAVPLSEFAYTLLLNPATDQRPPDGKNYNATLRQIGQQAGLTRIVTVGSFYKGELLADTMPLYQAMSSHMARRTFATRMTTGGMNTFTLKELMGHKSISSTQKYQSVSNSAIVQQTMEAWQKQQGR</sequence>
<dbReference type="GO" id="GO:0003677">
    <property type="term" value="F:DNA binding"/>
    <property type="evidence" value="ECO:0007669"/>
    <property type="project" value="UniProtKB-KW"/>
</dbReference>
<proteinExistence type="inferred from homology"/>
<dbReference type="PROSITE" id="PS51898">
    <property type="entry name" value="TYR_RECOMBINASE"/>
    <property type="match status" value="1"/>
</dbReference>
<dbReference type="Pfam" id="PF13102">
    <property type="entry name" value="Phage_int_SAM_5"/>
    <property type="match status" value="1"/>
</dbReference>
<dbReference type="GO" id="GO:0006310">
    <property type="term" value="P:DNA recombination"/>
    <property type="evidence" value="ECO:0007669"/>
    <property type="project" value="UniProtKB-KW"/>
</dbReference>
<dbReference type="PANTHER" id="PTHR30349:SF64">
    <property type="entry name" value="PROPHAGE INTEGRASE INTD-RELATED"/>
    <property type="match status" value="1"/>
</dbReference>
<gene>
    <name evidence="5" type="ORF">IC229_16800</name>
</gene>
<protein>
    <submittedName>
        <fullName evidence="5">Site-specific integrase</fullName>
    </submittedName>
</protein>
<evidence type="ECO:0000256" key="1">
    <source>
        <dbReference type="ARBA" id="ARBA00008857"/>
    </source>
</evidence>
<accession>A0A927ARI8</accession>
<keyword evidence="6" id="KW-1185">Reference proteome</keyword>
<dbReference type="Gene3D" id="1.10.443.10">
    <property type="entry name" value="Intergrase catalytic core"/>
    <property type="match status" value="1"/>
</dbReference>
<dbReference type="InterPro" id="IPR025269">
    <property type="entry name" value="SAM-like_dom"/>
</dbReference>
<dbReference type="GO" id="GO:0015074">
    <property type="term" value="P:DNA integration"/>
    <property type="evidence" value="ECO:0007669"/>
    <property type="project" value="InterPro"/>
</dbReference>
<keyword evidence="2" id="KW-0238">DNA-binding</keyword>
<dbReference type="RefSeq" id="WP_190888170.1">
    <property type="nucleotide sequence ID" value="NZ_JACWZY010000014.1"/>
</dbReference>
<dbReference type="InterPro" id="IPR013762">
    <property type="entry name" value="Integrase-like_cat_sf"/>
</dbReference>
<keyword evidence="3" id="KW-0233">DNA recombination</keyword>
<evidence type="ECO:0000313" key="5">
    <source>
        <dbReference type="EMBL" id="MBD2702311.1"/>
    </source>
</evidence>